<organism evidence="1 2">
    <name type="scientific">Rosa chinensis</name>
    <name type="common">China rose</name>
    <dbReference type="NCBI Taxonomy" id="74649"/>
    <lineage>
        <taxon>Eukaryota</taxon>
        <taxon>Viridiplantae</taxon>
        <taxon>Streptophyta</taxon>
        <taxon>Embryophyta</taxon>
        <taxon>Tracheophyta</taxon>
        <taxon>Spermatophyta</taxon>
        <taxon>Magnoliopsida</taxon>
        <taxon>eudicotyledons</taxon>
        <taxon>Gunneridae</taxon>
        <taxon>Pentapetalae</taxon>
        <taxon>rosids</taxon>
        <taxon>fabids</taxon>
        <taxon>Rosales</taxon>
        <taxon>Rosaceae</taxon>
        <taxon>Rosoideae</taxon>
        <taxon>Rosoideae incertae sedis</taxon>
        <taxon>Rosa</taxon>
    </lineage>
</organism>
<dbReference type="Gramene" id="PRQ53220">
    <property type="protein sequence ID" value="PRQ53220"/>
    <property type="gene ID" value="RchiOBHm_Chr2g0164081"/>
</dbReference>
<sequence>MSDLSEPSIPQIIHSCQKKFIQNLKKFPEAMKTHNSLMPRKFERREEKNFIVFGFYWYLPEWVFLRN</sequence>
<proteinExistence type="predicted"/>
<gene>
    <name evidence="1" type="ORF">RchiOBHm_Chr2g0164081</name>
</gene>
<keyword evidence="2" id="KW-1185">Reference proteome</keyword>
<dbReference type="EMBL" id="PDCK01000040">
    <property type="protein sequence ID" value="PRQ53220.1"/>
    <property type="molecule type" value="Genomic_DNA"/>
</dbReference>
<dbReference type="Proteomes" id="UP000238479">
    <property type="component" value="Chromosome 2"/>
</dbReference>
<accession>A0A2P6S3G2</accession>
<reference evidence="1 2" key="1">
    <citation type="journal article" date="2018" name="Nat. Genet.">
        <title>The Rosa genome provides new insights in the design of modern roses.</title>
        <authorList>
            <person name="Bendahmane M."/>
        </authorList>
    </citation>
    <scope>NUCLEOTIDE SEQUENCE [LARGE SCALE GENOMIC DNA]</scope>
    <source>
        <strain evidence="2">cv. Old Blush</strain>
    </source>
</reference>
<evidence type="ECO:0000313" key="2">
    <source>
        <dbReference type="Proteomes" id="UP000238479"/>
    </source>
</evidence>
<evidence type="ECO:0000313" key="1">
    <source>
        <dbReference type="EMBL" id="PRQ53220.1"/>
    </source>
</evidence>
<protein>
    <submittedName>
        <fullName evidence="1">Uncharacterized protein</fullName>
    </submittedName>
</protein>
<name>A0A2P6S3G2_ROSCH</name>
<dbReference type="AlphaFoldDB" id="A0A2P6S3G2"/>
<comment type="caution">
    <text evidence="1">The sequence shown here is derived from an EMBL/GenBank/DDBJ whole genome shotgun (WGS) entry which is preliminary data.</text>
</comment>